<feature type="transmembrane region" description="Helical" evidence="1">
    <location>
        <begin position="56"/>
        <end position="78"/>
    </location>
</feature>
<keyword evidence="3" id="KW-1185">Reference proteome</keyword>
<dbReference type="KEGG" id="gfu:KM031_06190"/>
<keyword evidence="1" id="KW-1133">Transmembrane helix</keyword>
<keyword evidence="1" id="KW-0812">Transmembrane</keyword>
<protein>
    <recommendedName>
        <fullName evidence="4">DUF304 domain-containing protein</fullName>
    </recommendedName>
</protein>
<dbReference type="AlphaFoldDB" id="A0A975P890"/>
<name>A0A975P890_9RHOB</name>
<feature type="transmembrane region" description="Helical" evidence="1">
    <location>
        <begin position="31"/>
        <end position="50"/>
    </location>
</feature>
<dbReference type="Proteomes" id="UP000679352">
    <property type="component" value="Chromosome"/>
</dbReference>
<evidence type="ECO:0000256" key="1">
    <source>
        <dbReference type="SAM" id="Phobius"/>
    </source>
</evidence>
<accession>A0A975P890</accession>
<organism evidence="2 3">
    <name type="scientific">Gemmobacter fulvus</name>
    <dbReference type="NCBI Taxonomy" id="2840474"/>
    <lineage>
        <taxon>Bacteria</taxon>
        <taxon>Pseudomonadati</taxon>
        <taxon>Pseudomonadota</taxon>
        <taxon>Alphaproteobacteria</taxon>
        <taxon>Rhodobacterales</taxon>
        <taxon>Paracoccaceae</taxon>
        <taxon>Gemmobacter</taxon>
    </lineage>
</organism>
<gene>
    <name evidence="2" type="ORF">KM031_06190</name>
</gene>
<reference evidence="2" key="1">
    <citation type="submission" date="2021-06" db="EMBL/GenBank/DDBJ databases">
        <title>Direct submission.</title>
        <authorList>
            <person name="Lee C.-S."/>
            <person name="Jin L."/>
        </authorList>
    </citation>
    <scope>NUCLEOTIDE SEQUENCE</scope>
    <source>
        <strain evidence="2">Con5</strain>
    </source>
</reference>
<evidence type="ECO:0000313" key="2">
    <source>
        <dbReference type="EMBL" id="QWK91469.1"/>
    </source>
</evidence>
<keyword evidence="1" id="KW-0472">Membrane</keyword>
<sequence>MTPRPDPAQGELILWQGRPEGRAPLDVARPAEILFGFAFLLFSVFWMQKAMESGNILWMAGLIFFGLGLRFAVIRPYLPRLRARFARYTLTNRRAVVALHWPVIGMRQQALIVTPATIVDTDSQDPATITLRQILTGREGARPATLQFERISEARHVLDLIRTVQKGAA</sequence>
<evidence type="ECO:0008006" key="4">
    <source>
        <dbReference type="Google" id="ProtNLM"/>
    </source>
</evidence>
<dbReference type="EMBL" id="CP076361">
    <property type="protein sequence ID" value="QWK91469.1"/>
    <property type="molecule type" value="Genomic_DNA"/>
</dbReference>
<proteinExistence type="predicted"/>
<dbReference type="RefSeq" id="WP_215503660.1">
    <property type="nucleotide sequence ID" value="NZ_CP076361.1"/>
</dbReference>
<evidence type="ECO:0000313" key="3">
    <source>
        <dbReference type="Proteomes" id="UP000679352"/>
    </source>
</evidence>